<evidence type="ECO:0000256" key="8">
    <source>
        <dbReference type="ARBA" id="ARBA00035205"/>
    </source>
</evidence>
<organism evidence="11">
    <name type="scientific">Gracilariopsis heteroclada</name>
    <dbReference type="NCBI Taxonomy" id="172978"/>
    <lineage>
        <taxon>Eukaryota</taxon>
        <taxon>Rhodophyta</taxon>
        <taxon>Florideophyceae</taxon>
        <taxon>Rhodymeniophycidae</taxon>
        <taxon>Gracilariales</taxon>
        <taxon>Gracilariaceae</taxon>
        <taxon>Gracilariopsis</taxon>
    </lineage>
</organism>
<sequence>MKRHSRRFNEALQKVNYNQLYSPLDALNLMKNLSNINFIETAEIHIVLGLDPKYADQQLRATVILPQGTGKIIRIAVVTNETKIAEAISAGADIAGGQDLIEEITKGRLDFDKLIATPDTMLSIAKLGKILGPKGLMPSPKAGTITNNLTKTIQEFKSGKLEYRVDRTGILHVPFGKLNFSTEKLYSNLITLQQSIDKNRPQGAKGKYWKTAYISSTMGPSIPLNINLLRENYL</sequence>
<proteinExistence type="inferred from homology"/>
<evidence type="ECO:0000256" key="9">
    <source>
        <dbReference type="HAMAP-Rule" id="MF_01318"/>
    </source>
</evidence>
<dbReference type="NCBIfam" id="TIGR01169">
    <property type="entry name" value="rplA_bact"/>
    <property type="match status" value="1"/>
</dbReference>
<dbReference type="PROSITE" id="PS01199">
    <property type="entry name" value="RIBOSOMAL_L1"/>
    <property type="match status" value="1"/>
</dbReference>
<gene>
    <name evidence="9 11" type="primary">rpl1</name>
</gene>
<comment type="subunit">
    <text evidence="2 9">Part of the 50S ribosomal subunit.</text>
</comment>
<dbReference type="GO" id="GO:0019843">
    <property type="term" value="F:rRNA binding"/>
    <property type="evidence" value="ECO:0007669"/>
    <property type="project" value="UniProtKB-UniRule"/>
</dbReference>
<dbReference type="PANTHER" id="PTHR36427:SF3">
    <property type="entry name" value="LARGE RIBOSOMAL SUBUNIT PROTEIN UL1M"/>
    <property type="match status" value="1"/>
</dbReference>
<keyword evidence="3 9" id="KW-0699">rRNA-binding</keyword>
<dbReference type="RefSeq" id="YP_009500390.1">
    <property type="nucleotide sequence ID" value="NC_038100.1"/>
</dbReference>
<dbReference type="CDD" id="cd00403">
    <property type="entry name" value="Ribosomal_L1"/>
    <property type="match status" value="1"/>
</dbReference>
<evidence type="ECO:0000256" key="5">
    <source>
        <dbReference type="ARBA" id="ARBA00022980"/>
    </source>
</evidence>
<dbReference type="AlphaFoldDB" id="A0A344V6G5"/>
<dbReference type="GO" id="GO:0009507">
    <property type="term" value="C:chloroplast"/>
    <property type="evidence" value="ECO:0007669"/>
    <property type="project" value="UniProtKB-SubCell"/>
</dbReference>
<reference evidence="11" key="1">
    <citation type="submission" date="2017-06" db="EMBL/GenBank/DDBJ databases">
        <title>Complete plastid genome of Gracilaria bailinae.</title>
        <authorList>
            <person name="Zhang L."/>
        </authorList>
    </citation>
    <scope>NUCLEOTIDE SEQUENCE</scope>
</reference>
<evidence type="ECO:0000256" key="6">
    <source>
        <dbReference type="ARBA" id="ARBA00023274"/>
    </source>
</evidence>
<evidence type="ECO:0000256" key="3">
    <source>
        <dbReference type="ARBA" id="ARBA00022730"/>
    </source>
</evidence>
<dbReference type="Gene3D" id="3.40.50.790">
    <property type="match status" value="1"/>
</dbReference>
<dbReference type="PANTHER" id="PTHR36427">
    <property type="entry name" value="54S RIBOSOMAL PROTEIN L1, MITOCHONDRIAL"/>
    <property type="match status" value="1"/>
</dbReference>
<keyword evidence="4 9" id="KW-0694">RNA-binding</keyword>
<geneLocation type="chloroplast" evidence="11"/>
<keyword evidence="6 9" id="KW-0687">Ribonucleoprotein</keyword>
<keyword evidence="5 9" id="KW-0689">Ribosomal protein</keyword>
<evidence type="ECO:0000256" key="10">
    <source>
        <dbReference type="RuleBase" id="RU000659"/>
    </source>
</evidence>
<dbReference type="Pfam" id="PF00687">
    <property type="entry name" value="Ribosomal_L1"/>
    <property type="match status" value="1"/>
</dbReference>
<comment type="similarity">
    <text evidence="1 9 10">Belongs to the universal ribosomal protein uL1 family.</text>
</comment>
<evidence type="ECO:0000313" key="11">
    <source>
        <dbReference type="EMBL" id="AXE43552.1"/>
    </source>
</evidence>
<dbReference type="SUPFAM" id="SSF56808">
    <property type="entry name" value="Ribosomal protein L1"/>
    <property type="match status" value="1"/>
</dbReference>
<evidence type="ECO:0000256" key="2">
    <source>
        <dbReference type="ARBA" id="ARBA00011838"/>
    </source>
</evidence>
<dbReference type="InterPro" id="IPR016095">
    <property type="entry name" value="Ribosomal_uL1_3-a/b-sand"/>
</dbReference>
<name>A0A344V6G5_9FLOR</name>
<dbReference type="FunFam" id="3.40.50.790:FF:000001">
    <property type="entry name" value="50S ribosomal protein L1"/>
    <property type="match status" value="1"/>
</dbReference>
<dbReference type="GeneID" id="37504427"/>
<keyword evidence="11" id="KW-0934">Plastid</keyword>
<dbReference type="Gene3D" id="3.30.190.20">
    <property type="match status" value="1"/>
</dbReference>
<keyword evidence="11" id="KW-0150">Chloroplast</keyword>
<comment type="subcellular location">
    <subcellularLocation>
        <location evidence="9">Plastid</location>
        <location evidence="9">Chloroplast</location>
    </subcellularLocation>
</comment>
<dbReference type="HAMAP" id="MF_01318_B">
    <property type="entry name" value="Ribosomal_uL1_B"/>
    <property type="match status" value="1"/>
</dbReference>
<dbReference type="InterPro" id="IPR023673">
    <property type="entry name" value="Ribosomal_uL1_CS"/>
</dbReference>
<dbReference type="InterPro" id="IPR005878">
    <property type="entry name" value="Ribosom_uL1_bac-type"/>
</dbReference>
<evidence type="ECO:0000256" key="4">
    <source>
        <dbReference type="ARBA" id="ARBA00022884"/>
    </source>
</evidence>
<dbReference type="InterPro" id="IPR002143">
    <property type="entry name" value="Ribosomal_uL1"/>
</dbReference>
<dbReference type="GO" id="GO:0006412">
    <property type="term" value="P:translation"/>
    <property type="evidence" value="ECO:0007669"/>
    <property type="project" value="UniProtKB-UniRule"/>
</dbReference>
<dbReference type="InterPro" id="IPR023674">
    <property type="entry name" value="Ribosomal_uL1-like"/>
</dbReference>
<accession>A0A344V6G5</accession>
<comment type="function">
    <text evidence="7 9">Binds directly to 23S rRNA. Might be involved in E site tRNA release.</text>
</comment>
<dbReference type="InterPro" id="IPR028364">
    <property type="entry name" value="Ribosomal_uL1/biogenesis"/>
</dbReference>
<dbReference type="EMBL" id="MF372957">
    <property type="protein sequence ID" value="AXE43552.1"/>
    <property type="molecule type" value="Genomic_DNA"/>
</dbReference>
<protein>
    <recommendedName>
        <fullName evidence="8 9">Large ribosomal subunit protein uL1c</fullName>
    </recommendedName>
</protein>
<dbReference type="GO" id="GO:0003735">
    <property type="term" value="F:structural constituent of ribosome"/>
    <property type="evidence" value="ECO:0007669"/>
    <property type="project" value="InterPro"/>
</dbReference>
<evidence type="ECO:0000256" key="7">
    <source>
        <dbReference type="ARBA" id="ARBA00025388"/>
    </source>
</evidence>
<dbReference type="PIRSF" id="PIRSF002155">
    <property type="entry name" value="Ribosomal_L1"/>
    <property type="match status" value="1"/>
</dbReference>
<evidence type="ECO:0000256" key="1">
    <source>
        <dbReference type="ARBA" id="ARBA00010531"/>
    </source>
</evidence>
<dbReference type="GO" id="GO:0015934">
    <property type="term" value="C:large ribosomal subunit"/>
    <property type="evidence" value="ECO:0007669"/>
    <property type="project" value="InterPro"/>
</dbReference>